<evidence type="ECO:0008006" key="4">
    <source>
        <dbReference type="Google" id="ProtNLM"/>
    </source>
</evidence>
<sequence length="302" mass="33112">MAATAPPPPALPPRTYPRSPLALYTTTAISRPQTAYERYQVLLAFFRRLSFTLTLAGSSAAVLVWIWRSYYLPKWTDTNAARSKVAQHQLQAFQKLLASQLKPAARRGQGLALLPSSSNDQSQEHREAEIVEEEEEQEEVLDLSTADDQTQQQQQQEPKQIEYHDGQSSTSTANTDKQQEAALVEEEPRPPRPQPLDISALDHVTEYANRSHTQFANKNSLPASTKAASGLLTSLSSLNAEIATQSFLSTSSQSTTAPASARTKSGSSDLAQIKAEIRSLKGVLLSRRNFGYGRPTASVQSS</sequence>
<protein>
    <recommendedName>
        <fullName evidence="4">Peroxin-14</fullName>
    </recommendedName>
</protein>
<dbReference type="AlphaFoldDB" id="A0AAN6GS76"/>
<feature type="compositionally biased region" description="Low complexity" evidence="1">
    <location>
        <begin position="247"/>
        <end position="261"/>
    </location>
</feature>
<feature type="region of interest" description="Disordered" evidence="1">
    <location>
        <begin position="247"/>
        <end position="269"/>
    </location>
</feature>
<feature type="region of interest" description="Disordered" evidence="1">
    <location>
        <begin position="112"/>
        <end position="197"/>
    </location>
</feature>
<feature type="compositionally biased region" description="Acidic residues" evidence="1">
    <location>
        <begin position="130"/>
        <end position="141"/>
    </location>
</feature>
<keyword evidence="3" id="KW-1185">Reference proteome</keyword>
<dbReference type="EMBL" id="JAPDMZ010000042">
    <property type="protein sequence ID" value="KAK0554039.1"/>
    <property type="molecule type" value="Genomic_DNA"/>
</dbReference>
<evidence type="ECO:0000256" key="1">
    <source>
        <dbReference type="SAM" id="MobiDB-lite"/>
    </source>
</evidence>
<evidence type="ECO:0000313" key="2">
    <source>
        <dbReference type="EMBL" id="KAK0554039.1"/>
    </source>
</evidence>
<name>A0AAN6GS76_9BASI</name>
<dbReference type="Proteomes" id="UP001176517">
    <property type="component" value="Unassembled WGS sequence"/>
</dbReference>
<gene>
    <name evidence="2" type="ORF">OC846_002260</name>
</gene>
<evidence type="ECO:0000313" key="3">
    <source>
        <dbReference type="Proteomes" id="UP001176517"/>
    </source>
</evidence>
<reference evidence="2" key="1">
    <citation type="journal article" date="2023" name="PhytoFront">
        <title>Draft Genome Resources of Seven Strains of Tilletia horrida, Causal Agent of Kernel Smut of Rice.</title>
        <authorList>
            <person name="Khanal S."/>
            <person name="Antony Babu S."/>
            <person name="Zhou X.G."/>
        </authorList>
    </citation>
    <scope>NUCLEOTIDE SEQUENCE</scope>
    <source>
        <strain evidence="2">TX6</strain>
    </source>
</reference>
<feature type="compositionally biased region" description="Polar residues" evidence="1">
    <location>
        <begin position="166"/>
        <end position="176"/>
    </location>
</feature>
<proteinExistence type="predicted"/>
<accession>A0AAN6GS76</accession>
<comment type="caution">
    <text evidence="2">The sequence shown here is derived from an EMBL/GenBank/DDBJ whole genome shotgun (WGS) entry which is preliminary data.</text>
</comment>
<organism evidence="2 3">
    <name type="scientific">Tilletia horrida</name>
    <dbReference type="NCBI Taxonomy" id="155126"/>
    <lineage>
        <taxon>Eukaryota</taxon>
        <taxon>Fungi</taxon>
        <taxon>Dikarya</taxon>
        <taxon>Basidiomycota</taxon>
        <taxon>Ustilaginomycotina</taxon>
        <taxon>Exobasidiomycetes</taxon>
        <taxon>Tilletiales</taxon>
        <taxon>Tilletiaceae</taxon>
        <taxon>Tilletia</taxon>
    </lineage>
</organism>